<name>A0A0F9FCS6_9ZZZZ</name>
<evidence type="ECO:0000313" key="1">
    <source>
        <dbReference type="EMBL" id="KKL84189.1"/>
    </source>
</evidence>
<comment type="caution">
    <text evidence="1">The sequence shown here is derived from an EMBL/GenBank/DDBJ whole genome shotgun (WGS) entry which is preliminary data.</text>
</comment>
<reference evidence="1" key="1">
    <citation type="journal article" date="2015" name="Nature">
        <title>Complex archaea that bridge the gap between prokaryotes and eukaryotes.</title>
        <authorList>
            <person name="Spang A."/>
            <person name="Saw J.H."/>
            <person name="Jorgensen S.L."/>
            <person name="Zaremba-Niedzwiedzka K."/>
            <person name="Martijn J."/>
            <person name="Lind A.E."/>
            <person name="van Eijk R."/>
            <person name="Schleper C."/>
            <person name="Guy L."/>
            <person name="Ettema T.J."/>
        </authorList>
    </citation>
    <scope>NUCLEOTIDE SEQUENCE</scope>
</reference>
<proteinExistence type="predicted"/>
<organism evidence="1">
    <name type="scientific">marine sediment metagenome</name>
    <dbReference type="NCBI Taxonomy" id="412755"/>
    <lineage>
        <taxon>unclassified sequences</taxon>
        <taxon>metagenomes</taxon>
        <taxon>ecological metagenomes</taxon>
    </lineage>
</organism>
<protein>
    <submittedName>
        <fullName evidence="1">Uncharacterized protein</fullName>
    </submittedName>
</protein>
<dbReference type="AlphaFoldDB" id="A0A0F9FCS6"/>
<accession>A0A0F9FCS6</accession>
<gene>
    <name evidence="1" type="ORF">LCGC14_1967250</name>
</gene>
<sequence>DTRNEIIKKVIGLGVDRSKIKIIRLNEINQCCAIRLAYKVLR</sequence>
<feature type="non-terminal residue" evidence="1">
    <location>
        <position position="1"/>
    </location>
</feature>
<dbReference type="EMBL" id="LAZR01021772">
    <property type="protein sequence ID" value="KKL84189.1"/>
    <property type="molecule type" value="Genomic_DNA"/>
</dbReference>